<reference evidence="3" key="1">
    <citation type="journal article" date="2011" name="Genetics">
        <title>Massive changes in genome architecture accompany the transition to self-fertility in the filamentous fungus Neurospora tetrasperma.</title>
        <authorList>
            <person name="Ellison C.E."/>
            <person name="Stajich J.E."/>
            <person name="Jacobson D.J."/>
            <person name="Natvig D.O."/>
            <person name="Lapidus A."/>
            <person name="Foster B."/>
            <person name="Aerts A."/>
            <person name="Riley R."/>
            <person name="Lindquist E.A."/>
            <person name="Grigoriev I.V."/>
            <person name="Taylor J.W."/>
        </authorList>
    </citation>
    <scope>NUCLEOTIDE SEQUENCE [LARGE SCALE GENOMIC DNA]</scope>
    <source>
        <strain evidence="3">FGSC 2508 / P0657</strain>
    </source>
</reference>
<dbReference type="KEGG" id="nte:NEUTE1DRAFT27223"/>
<accession>F8MJQ7</accession>
<proteinExistence type="predicted"/>
<feature type="compositionally biased region" description="Polar residues" evidence="1">
    <location>
        <begin position="7"/>
        <end position="16"/>
    </location>
</feature>
<sequence>MAHANFESPSTKSASSVKRGMSPEDQQDRNPPKRLQSTGTNDSDSEGSSSGDYISDDKKSPTPINDYNSPEPQQPSTSAKTVTSIEVSHHPSHSESNVPPLERIGDTIVHTIEGDPNEISSEYLEPTTDGHDTSSTHATQRSRELTVEDDKNNSTLPHTASSPPP</sequence>
<name>F8MJQ7_NEUT8</name>
<dbReference type="HOGENOM" id="CLU_1614815_0_0_1"/>
<evidence type="ECO:0000313" key="2">
    <source>
        <dbReference type="EMBL" id="EGO57298.1"/>
    </source>
</evidence>
<organism evidence="2 3">
    <name type="scientific">Neurospora tetrasperma (strain FGSC 2508 / ATCC MYA-4615 / P0657)</name>
    <dbReference type="NCBI Taxonomy" id="510951"/>
    <lineage>
        <taxon>Eukaryota</taxon>
        <taxon>Fungi</taxon>
        <taxon>Dikarya</taxon>
        <taxon>Ascomycota</taxon>
        <taxon>Pezizomycotina</taxon>
        <taxon>Sordariomycetes</taxon>
        <taxon>Sordariomycetidae</taxon>
        <taxon>Sordariales</taxon>
        <taxon>Sordariaceae</taxon>
        <taxon>Neurospora</taxon>
    </lineage>
</organism>
<dbReference type="Proteomes" id="UP000008065">
    <property type="component" value="Unassembled WGS sequence"/>
</dbReference>
<dbReference type="OrthoDB" id="10346055at2759"/>
<protein>
    <submittedName>
        <fullName evidence="2">Uncharacterized protein</fullName>
    </submittedName>
</protein>
<dbReference type="EMBL" id="GL891304">
    <property type="protein sequence ID" value="EGO57298.1"/>
    <property type="molecule type" value="Genomic_DNA"/>
</dbReference>
<feature type="compositionally biased region" description="Polar residues" evidence="1">
    <location>
        <begin position="62"/>
        <end position="86"/>
    </location>
</feature>
<evidence type="ECO:0000256" key="1">
    <source>
        <dbReference type="SAM" id="MobiDB-lite"/>
    </source>
</evidence>
<dbReference type="VEuPathDB" id="FungiDB:NEUTE1DRAFT_27223"/>
<evidence type="ECO:0000313" key="3">
    <source>
        <dbReference type="Proteomes" id="UP000008065"/>
    </source>
</evidence>
<dbReference type="GeneID" id="20827390"/>
<feature type="region of interest" description="Disordered" evidence="1">
    <location>
        <begin position="1"/>
        <end position="165"/>
    </location>
</feature>
<feature type="compositionally biased region" description="Polar residues" evidence="1">
    <location>
        <begin position="153"/>
        <end position="165"/>
    </location>
</feature>
<keyword evidence="3" id="KW-1185">Reference proteome</keyword>
<feature type="compositionally biased region" description="Basic and acidic residues" evidence="1">
    <location>
        <begin position="141"/>
        <end position="152"/>
    </location>
</feature>
<gene>
    <name evidence="2" type="ORF">NEUTE1DRAFT_27223</name>
</gene>
<dbReference type="RefSeq" id="XP_009850219.1">
    <property type="nucleotide sequence ID" value="XM_009851917.1"/>
</dbReference>
<dbReference type="AlphaFoldDB" id="F8MJQ7"/>
<feature type="non-terminal residue" evidence="2">
    <location>
        <position position="165"/>
    </location>
</feature>